<dbReference type="InterPro" id="IPR003382">
    <property type="entry name" value="Flavoprotein"/>
</dbReference>
<dbReference type="HAMAP" id="MF_02225">
    <property type="entry name" value="CoaBC"/>
    <property type="match status" value="1"/>
</dbReference>
<feature type="region of interest" description="Phosphopantothenoylcysteine decarboxylase" evidence="3">
    <location>
        <begin position="1"/>
        <end position="230"/>
    </location>
</feature>
<dbReference type="Gene3D" id="3.40.50.10300">
    <property type="entry name" value="CoaB-like"/>
    <property type="match status" value="1"/>
</dbReference>
<dbReference type="InterPro" id="IPR007085">
    <property type="entry name" value="DNA/pantothenate-metab_flavo_C"/>
</dbReference>
<accession>H5SHI9</accession>
<dbReference type="Pfam" id="PF02441">
    <property type="entry name" value="Flavoprotein"/>
    <property type="match status" value="1"/>
</dbReference>
<name>H5SHI9_9BACT</name>
<comment type="pathway">
    <text evidence="3">Cofactor biosynthesis; coenzyme A biosynthesis; CoA from (R)-pantothenate: step 2/5.</text>
</comment>
<evidence type="ECO:0000256" key="2">
    <source>
        <dbReference type="ARBA" id="ARBA00023239"/>
    </source>
</evidence>
<evidence type="ECO:0000259" key="4">
    <source>
        <dbReference type="Pfam" id="PF02441"/>
    </source>
</evidence>
<comment type="catalytic activity">
    <reaction evidence="3">
        <text>N-[(R)-4-phosphopantothenoyl]-L-cysteine + H(+) = (R)-4'-phosphopantetheine + CO2</text>
        <dbReference type="Rhea" id="RHEA:16793"/>
        <dbReference type="ChEBI" id="CHEBI:15378"/>
        <dbReference type="ChEBI" id="CHEBI:16526"/>
        <dbReference type="ChEBI" id="CHEBI:59458"/>
        <dbReference type="ChEBI" id="CHEBI:61723"/>
        <dbReference type="EC" id="4.1.1.36"/>
    </reaction>
</comment>
<dbReference type="GO" id="GO:0004632">
    <property type="term" value="F:phosphopantothenate--cysteine ligase activity"/>
    <property type="evidence" value="ECO:0007669"/>
    <property type="project" value="UniProtKB-UniRule"/>
</dbReference>
<sequence length="451" mass="48364">MEQLRGKRIILGVGGSIAAYKAPLVVRLLRQCGAHVRVAMTPSARHFVSPMVLGNLAGEAVALEMFDEQIQHGGSWHIHWAHWADAMLIAPCSAHLLGSLAHGLCDSVVACLALALPRSTSLVVAPAMDTTMWEHPATQRNVEQLRRDGAIIIPPEEGELASGLWGVGRMPEPSVIVEHLVSAVSRAATQAPGYVSSRPLEETVHADRLTAEIALAQLVHGEQGGLDGVTVLITAGPTREALDAVRFLSNRSSGKMGYALAEAARDRKARVVLVSGPVALDPPRGVELVKVETARQMLEAVERYRGQWSIAIAAAAVADFMPATPSPGKLKRNDIGDRMTIELVRTPDILASLGQSKPPDGVLVGFALEEQQRLDDGIAKLRVRGCDVAVLNALDAPDSGFEGDLNTITIVTFDGDRAVRHSYAPAPKRVCAEYILEHAVRLLRVRHDAKA</sequence>
<comment type="pathway">
    <text evidence="3">Cofactor biosynthesis; coenzyme A biosynthesis; CoA from (R)-pantothenate: step 3/5.</text>
</comment>
<comment type="function">
    <text evidence="3">Catalyzes two sequential steps in the biosynthesis of coenzyme A. In the first step cysteine is conjugated to 4'-phosphopantothenate to form 4-phosphopantothenoylcysteine. In the second step the latter compound is decarboxylated to form 4'-phosphopantotheine.</text>
</comment>
<dbReference type="GO" id="GO:0004633">
    <property type="term" value="F:phosphopantothenoylcysteine decarboxylase activity"/>
    <property type="evidence" value="ECO:0007669"/>
    <property type="project" value="UniProtKB-UniRule"/>
</dbReference>
<dbReference type="GO" id="GO:0010181">
    <property type="term" value="F:FMN binding"/>
    <property type="evidence" value="ECO:0007669"/>
    <property type="project" value="UniProtKB-UniRule"/>
</dbReference>
<dbReference type="GO" id="GO:0046872">
    <property type="term" value="F:metal ion binding"/>
    <property type="evidence" value="ECO:0007669"/>
    <property type="project" value="UniProtKB-KW"/>
</dbReference>
<dbReference type="EMBL" id="AP011722">
    <property type="protein sequence ID" value="BAL55625.1"/>
    <property type="molecule type" value="Genomic_DNA"/>
</dbReference>
<keyword evidence="1 3" id="KW-0210">Decarboxylase</keyword>
<dbReference type="GO" id="GO:0015937">
    <property type="term" value="P:coenzyme A biosynthetic process"/>
    <property type="evidence" value="ECO:0007669"/>
    <property type="project" value="UniProtKB-UniRule"/>
</dbReference>
<evidence type="ECO:0000256" key="1">
    <source>
        <dbReference type="ARBA" id="ARBA00022793"/>
    </source>
</evidence>
<feature type="binding site" evidence="3">
    <location>
        <position position="380"/>
    </location>
    <ligand>
        <name>CTP</name>
        <dbReference type="ChEBI" id="CHEBI:37563"/>
    </ligand>
</feature>
<keyword evidence="3" id="KW-0288">FMN</keyword>
<comment type="caution">
    <text evidence="3">Lacks conserved residue(s) required for the propagation of feature annotation.</text>
</comment>
<comment type="similarity">
    <text evidence="3">In the N-terminal section; belongs to the HFCD (homo-oligomeric flavin containing Cys decarboxylase) superfamily.</text>
</comment>
<dbReference type="InterPro" id="IPR005252">
    <property type="entry name" value="CoaBC"/>
</dbReference>
<dbReference type="GO" id="GO:0015941">
    <property type="term" value="P:pantothenate catabolic process"/>
    <property type="evidence" value="ECO:0007669"/>
    <property type="project" value="InterPro"/>
</dbReference>
<dbReference type="PANTHER" id="PTHR14359">
    <property type="entry name" value="HOMO-OLIGOMERIC FLAVIN CONTAINING CYS DECARBOXYLASE FAMILY"/>
    <property type="match status" value="1"/>
</dbReference>
<keyword evidence="3" id="KW-0285">Flavoprotein</keyword>
<gene>
    <name evidence="3" type="primary">coaBC</name>
    <name evidence="6" type="ORF">HGMM_F29C06C06</name>
</gene>
<keyword evidence="3" id="KW-0479">Metal-binding</keyword>
<dbReference type="EC" id="6.3.2.5" evidence="3"/>
<organism evidence="6">
    <name type="scientific">uncultured Bacteroidota bacterium</name>
    <dbReference type="NCBI Taxonomy" id="152509"/>
    <lineage>
        <taxon>Bacteria</taxon>
        <taxon>Pseudomonadati</taxon>
        <taxon>Bacteroidota</taxon>
        <taxon>environmental samples</taxon>
    </lineage>
</organism>
<evidence type="ECO:0000256" key="3">
    <source>
        <dbReference type="HAMAP-Rule" id="MF_02225"/>
    </source>
</evidence>
<dbReference type="UniPathway" id="UPA00241">
    <property type="reaction ID" value="UER00353"/>
</dbReference>
<dbReference type="SUPFAM" id="SSF52507">
    <property type="entry name" value="Homo-oligomeric flavin-containing Cys decarboxylases, HFCD"/>
    <property type="match status" value="1"/>
</dbReference>
<comment type="cofactor">
    <cofactor evidence="3">
        <name>FMN</name>
        <dbReference type="ChEBI" id="CHEBI:58210"/>
    </cofactor>
    <text evidence="3">Binds 1 FMN per subunit.</text>
</comment>
<reference evidence="6" key="1">
    <citation type="journal article" date="2005" name="Environ. Microbiol.">
        <title>Genetic and functional properties of uncultivated thermophilic crenarchaeotes from a subsurface gold mine as revealed by analysis of genome fragments.</title>
        <authorList>
            <person name="Nunoura T."/>
            <person name="Hirayama H."/>
            <person name="Takami H."/>
            <person name="Oida H."/>
            <person name="Nishi S."/>
            <person name="Shimamura S."/>
            <person name="Suzuki Y."/>
            <person name="Inagaki F."/>
            <person name="Takai K."/>
            <person name="Nealson K.H."/>
            <person name="Horikoshi K."/>
        </authorList>
    </citation>
    <scope>NUCLEOTIDE SEQUENCE</scope>
</reference>
<feature type="domain" description="DNA/pantothenate metabolism flavoprotein C-terminal" evidence="5">
    <location>
        <begin position="226"/>
        <end position="439"/>
    </location>
</feature>
<comment type="catalytic activity">
    <reaction evidence="3">
        <text>(R)-4'-phosphopantothenate + L-cysteine + CTP = N-[(R)-4-phosphopantothenoyl]-L-cysteine + CMP + diphosphate + H(+)</text>
        <dbReference type="Rhea" id="RHEA:19397"/>
        <dbReference type="ChEBI" id="CHEBI:10986"/>
        <dbReference type="ChEBI" id="CHEBI:15378"/>
        <dbReference type="ChEBI" id="CHEBI:33019"/>
        <dbReference type="ChEBI" id="CHEBI:35235"/>
        <dbReference type="ChEBI" id="CHEBI:37563"/>
        <dbReference type="ChEBI" id="CHEBI:59458"/>
        <dbReference type="ChEBI" id="CHEBI:60377"/>
        <dbReference type="EC" id="6.3.2.5"/>
    </reaction>
</comment>
<dbReference type="GO" id="GO:0071513">
    <property type="term" value="C:phosphopantothenoylcysteine decarboxylase complex"/>
    <property type="evidence" value="ECO:0007669"/>
    <property type="project" value="TreeGrafter"/>
</dbReference>
<keyword evidence="3 6" id="KW-0436">Ligase</keyword>
<dbReference type="InterPro" id="IPR035929">
    <property type="entry name" value="CoaB-like_sf"/>
</dbReference>
<feature type="region of interest" description="Phosphopantothenate--cysteine ligase" evidence="3">
    <location>
        <begin position="231"/>
        <end position="451"/>
    </location>
</feature>
<dbReference type="Pfam" id="PF04127">
    <property type="entry name" value="DFP"/>
    <property type="match status" value="1"/>
</dbReference>
<keyword evidence="3" id="KW-0511">Multifunctional enzyme</keyword>
<dbReference type="AlphaFoldDB" id="H5SHI9"/>
<comment type="cofactor">
    <cofactor evidence="3">
        <name>Mg(2+)</name>
        <dbReference type="ChEBI" id="CHEBI:18420"/>
    </cofactor>
</comment>
<dbReference type="EC" id="4.1.1.36" evidence="3"/>
<dbReference type="InterPro" id="IPR036551">
    <property type="entry name" value="Flavin_trans-like"/>
</dbReference>
<dbReference type="Gene3D" id="3.40.50.1950">
    <property type="entry name" value="Flavin prenyltransferase-like"/>
    <property type="match status" value="1"/>
</dbReference>
<keyword evidence="3" id="KW-0460">Magnesium</keyword>
<dbReference type="PANTHER" id="PTHR14359:SF6">
    <property type="entry name" value="PHOSPHOPANTOTHENOYLCYSTEINE DECARBOXYLASE"/>
    <property type="match status" value="1"/>
</dbReference>
<feature type="binding site" evidence="3">
    <location>
        <position position="329"/>
    </location>
    <ligand>
        <name>CTP</name>
        <dbReference type="ChEBI" id="CHEBI:37563"/>
    </ligand>
</feature>
<feature type="binding site" evidence="3">
    <location>
        <position position="366"/>
    </location>
    <ligand>
        <name>CTP</name>
        <dbReference type="ChEBI" id="CHEBI:37563"/>
    </ligand>
</feature>
<feature type="domain" description="Flavoprotein" evidence="4">
    <location>
        <begin position="7"/>
        <end position="182"/>
    </location>
</feature>
<keyword evidence="2 3" id="KW-0456">Lyase</keyword>
<evidence type="ECO:0000313" key="6">
    <source>
        <dbReference type="EMBL" id="BAL55625.1"/>
    </source>
</evidence>
<evidence type="ECO:0000259" key="5">
    <source>
        <dbReference type="Pfam" id="PF04127"/>
    </source>
</evidence>
<feature type="binding site" evidence="3">
    <location>
        <position position="319"/>
    </location>
    <ligand>
        <name>CTP</name>
        <dbReference type="ChEBI" id="CHEBI:37563"/>
    </ligand>
</feature>
<proteinExistence type="inferred from homology"/>
<protein>
    <recommendedName>
        <fullName evidence="3">Coenzyme A biosynthesis bifunctional protein CoaBC</fullName>
    </recommendedName>
    <alternativeName>
        <fullName evidence="3">DNA/pantothenate metabolism flavoprotein</fullName>
    </alternativeName>
    <alternativeName>
        <fullName evidence="3">Phosphopantothenoylcysteine synthetase/decarboxylase</fullName>
        <shortName evidence="3">PPCS-PPCDC</shortName>
    </alternativeName>
    <domain>
        <recommendedName>
            <fullName evidence="3">Phosphopantothenoylcysteine decarboxylase</fullName>
            <shortName evidence="3">PPC decarboxylase</shortName>
            <shortName evidence="3">PPC-DC</shortName>
            <ecNumber evidence="3">4.1.1.36</ecNumber>
        </recommendedName>
        <alternativeName>
            <fullName evidence="3">CoaC</fullName>
        </alternativeName>
    </domain>
    <domain>
        <recommendedName>
            <fullName evidence="3">Phosphopantothenate--cysteine ligase</fullName>
            <ecNumber evidence="3">6.3.2.5</ecNumber>
        </recommendedName>
        <alternativeName>
            <fullName evidence="3">CoaB</fullName>
        </alternativeName>
        <alternativeName>
            <fullName evidence="3">Phosphopantothenoylcysteine synthetase</fullName>
            <shortName evidence="3">PPC synthetase</shortName>
            <shortName evidence="3">PPC-S</shortName>
        </alternativeName>
    </domain>
</protein>
<reference evidence="6" key="2">
    <citation type="journal article" date="2012" name="PLoS ONE">
        <title>A Deeply Branching Thermophilic Bacterium with an Ancient Acetyl-CoA Pathway Dominates a Subsurface Ecosystem.</title>
        <authorList>
            <person name="Takami H."/>
            <person name="Noguchi H."/>
            <person name="Takaki Y."/>
            <person name="Uchiyama I."/>
            <person name="Toyoda A."/>
            <person name="Nishi S."/>
            <person name="Chee G.-J."/>
            <person name="Arai W."/>
            <person name="Nunoura T."/>
            <person name="Itoh T."/>
            <person name="Hattori M."/>
            <person name="Takai K."/>
        </authorList>
    </citation>
    <scope>NUCLEOTIDE SEQUENCE</scope>
</reference>
<comment type="similarity">
    <text evidence="3">In the C-terminal section; belongs to the PPC synthetase family.</text>
</comment>
<feature type="binding site" evidence="3">
    <location>
        <begin position="347"/>
        <end position="350"/>
    </location>
    <ligand>
        <name>CTP</name>
        <dbReference type="ChEBI" id="CHEBI:37563"/>
    </ligand>
</feature>
<dbReference type="SUPFAM" id="SSF102645">
    <property type="entry name" value="CoaB-like"/>
    <property type="match status" value="1"/>
</dbReference>